<sequence>MIIFDILSYITDMLLVFVYLNRAFHTRRTNIPAPLFYAAFVLAESVLMANQLLFHNPDKQFSIFVTISLSILSTFALCFLYETTLRRKVIYSIIFQFFATFSEATFMLIIKLTSPDILKHETPYLVAVLGFGSKIILFLFILIFTMFSKDGEKSDFEYHIFSLVTPVISLILLIAMPAQNFYSSKISFYNIIILPCILILNITNYFILERIKYTHKLVLKNTQLEQQINFQKNKYSQLSTTYRNTRRVVHDTKKHHFTILKYIEEKRYDELNTYVKASYEDLENTYSLFNTGNLVIDSLLSNYSNLAKENSIVFSTSLNLEAVRIPIEDYDLCIILGNLLDNCINACKKLAVSDRWIKLSIYIDAYDKFRIDCCNSTKNLPKKIKPDTSLEHGFGTTNVDQTVKKNRGMMISDMTDDEYTTIISIPILNLKQKSNSQKKC</sequence>
<name>A0AAW3JNX8_9FIRM</name>
<protein>
    <recommendedName>
        <fullName evidence="2">Sensor histidine kinase NatK-like C-terminal domain-containing protein</fullName>
    </recommendedName>
</protein>
<dbReference type="EMBL" id="LLKB01000007">
    <property type="protein sequence ID" value="KQC84102.1"/>
    <property type="molecule type" value="Genomic_DNA"/>
</dbReference>
<dbReference type="Pfam" id="PF14501">
    <property type="entry name" value="HATPase_c_5"/>
    <property type="match status" value="1"/>
</dbReference>
<dbReference type="CDD" id="cd16935">
    <property type="entry name" value="HATPase_AgrC-ComD-like"/>
    <property type="match status" value="1"/>
</dbReference>
<keyword evidence="1" id="KW-0472">Membrane</keyword>
<organism evidence="3 4">
    <name type="scientific">Butyribacter intestini</name>
    <dbReference type="NCBI Taxonomy" id="1703332"/>
    <lineage>
        <taxon>Bacteria</taxon>
        <taxon>Bacillati</taxon>
        <taxon>Bacillota</taxon>
        <taxon>Clostridia</taxon>
        <taxon>Lachnospirales</taxon>
        <taxon>Lachnospiraceae</taxon>
        <taxon>Butyribacter</taxon>
    </lineage>
</organism>
<keyword evidence="1" id="KW-0812">Transmembrane</keyword>
<dbReference type="Gene3D" id="3.30.565.10">
    <property type="entry name" value="Histidine kinase-like ATPase, C-terminal domain"/>
    <property type="match status" value="1"/>
</dbReference>
<feature type="transmembrane region" description="Helical" evidence="1">
    <location>
        <begin position="36"/>
        <end position="54"/>
    </location>
</feature>
<dbReference type="GO" id="GO:0042802">
    <property type="term" value="F:identical protein binding"/>
    <property type="evidence" value="ECO:0007669"/>
    <property type="project" value="TreeGrafter"/>
</dbReference>
<gene>
    <name evidence="3" type="ORF">APZ18_14385</name>
</gene>
<evidence type="ECO:0000313" key="4">
    <source>
        <dbReference type="Proteomes" id="UP000050833"/>
    </source>
</evidence>
<comment type="caution">
    <text evidence="3">The sequence shown here is derived from an EMBL/GenBank/DDBJ whole genome shotgun (WGS) entry which is preliminary data.</text>
</comment>
<keyword evidence="1" id="KW-1133">Transmembrane helix</keyword>
<accession>A0AAW3JNX8</accession>
<dbReference type="RefSeq" id="WP_055946309.1">
    <property type="nucleotide sequence ID" value="NZ_LLKB01000007.1"/>
</dbReference>
<evidence type="ECO:0000256" key="1">
    <source>
        <dbReference type="SAM" id="Phobius"/>
    </source>
</evidence>
<feature type="domain" description="Sensor histidine kinase NatK-like C-terminal" evidence="2">
    <location>
        <begin position="330"/>
        <end position="426"/>
    </location>
</feature>
<dbReference type="InterPro" id="IPR036890">
    <property type="entry name" value="HATPase_C_sf"/>
</dbReference>
<proteinExistence type="predicted"/>
<evidence type="ECO:0000313" key="3">
    <source>
        <dbReference type="EMBL" id="KQC84102.1"/>
    </source>
</evidence>
<dbReference type="PANTHER" id="PTHR40448:SF1">
    <property type="entry name" value="TWO-COMPONENT SENSOR HISTIDINE KINASE"/>
    <property type="match status" value="1"/>
</dbReference>
<feature type="transmembrane region" description="Helical" evidence="1">
    <location>
        <begin position="188"/>
        <end position="208"/>
    </location>
</feature>
<dbReference type="Proteomes" id="UP000050833">
    <property type="component" value="Unassembled WGS sequence"/>
</dbReference>
<feature type="transmembrane region" description="Helical" evidence="1">
    <location>
        <begin position="60"/>
        <end position="81"/>
    </location>
</feature>
<reference evidence="3 4" key="1">
    <citation type="submission" date="2015-10" db="EMBL/GenBank/DDBJ databases">
        <title>Butyribacter intestini gen. nov., sp. nov., a butyric acid-producing bacterium of the family Lachnospiraceae isolated from the human faeces.</title>
        <authorList>
            <person name="Zou Y."/>
            <person name="Xue W."/>
            <person name="Luo G."/>
            <person name="Lv M."/>
        </authorList>
    </citation>
    <scope>NUCLEOTIDE SEQUENCE [LARGE SCALE GENOMIC DNA]</scope>
    <source>
        <strain evidence="3 4">TF01-11</strain>
    </source>
</reference>
<feature type="transmembrane region" description="Helical" evidence="1">
    <location>
        <begin position="156"/>
        <end position="176"/>
    </location>
</feature>
<feature type="transmembrane region" description="Helical" evidence="1">
    <location>
        <begin position="124"/>
        <end position="144"/>
    </location>
</feature>
<dbReference type="InterPro" id="IPR032834">
    <property type="entry name" value="NatK-like_C"/>
</dbReference>
<dbReference type="AlphaFoldDB" id="A0AAW3JNX8"/>
<feature type="transmembrane region" description="Helical" evidence="1">
    <location>
        <begin position="93"/>
        <end position="112"/>
    </location>
</feature>
<keyword evidence="4" id="KW-1185">Reference proteome</keyword>
<evidence type="ECO:0000259" key="2">
    <source>
        <dbReference type="Pfam" id="PF14501"/>
    </source>
</evidence>
<dbReference type="PANTHER" id="PTHR40448">
    <property type="entry name" value="TWO-COMPONENT SENSOR HISTIDINE KINASE"/>
    <property type="match status" value="1"/>
</dbReference>